<reference evidence="2" key="1">
    <citation type="submission" date="2022-11" db="EMBL/GenBank/DDBJ databases">
        <title>Genome Resource of Sclerotinia nivalis Strain SnTB1, a Plant Pathogen Isolated from American Ginseng.</title>
        <authorList>
            <person name="Fan S."/>
        </authorList>
    </citation>
    <scope>NUCLEOTIDE SEQUENCE</scope>
    <source>
        <strain evidence="2">SnTB1</strain>
    </source>
</reference>
<dbReference type="Proteomes" id="UP001152300">
    <property type="component" value="Unassembled WGS sequence"/>
</dbReference>
<accession>A0A9X0AXP4</accession>
<evidence type="ECO:0000256" key="1">
    <source>
        <dbReference type="SAM" id="SignalP"/>
    </source>
</evidence>
<organism evidence="2 3">
    <name type="scientific">Sclerotinia nivalis</name>
    <dbReference type="NCBI Taxonomy" id="352851"/>
    <lineage>
        <taxon>Eukaryota</taxon>
        <taxon>Fungi</taxon>
        <taxon>Dikarya</taxon>
        <taxon>Ascomycota</taxon>
        <taxon>Pezizomycotina</taxon>
        <taxon>Leotiomycetes</taxon>
        <taxon>Helotiales</taxon>
        <taxon>Sclerotiniaceae</taxon>
        <taxon>Sclerotinia</taxon>
    </lineage>
</organism>
<dbReference type="EMBL" id="JAPEIS010000001">
    <property type="protein sequence ID" value="KAJ8070866.1"/>
    <property type="molecule type" value="Genomic_DNA"/>
</dbReference>
<dbReference type="AlphaFoldDB" id="A0A9X0AXP4"/>
<dbReference type="OrthoDB" id="4319333at2759"/>
<keyword evidence="3" id="KW-1185">Reference proteome</keyword>
<keyword evidence="1" id="KW-0732">Signal</keyword>
<evidence type="ECO:0000313" key="3">
    <source>
        <dbReference type="Proteomes" id="UP001152300"/>
    </source>
</evidence>
<feature type="chain" id="PRO_5040936144" description="Apple domain-containing protein" evidence="1">
    <location>
        <begin position="23"/>
        <end position="375"/>
    </location>
</feature>
<evidence type="ECO:0000313" key="2">
    <source>
        <dbReference type="EMBL" id="KAJ8070866.1"/>
    </source>
</evidence>
<name>A0A9X0AXP4_9HELO</name>
<protein>
    <recommendedName>
        <fullName evidence="4">Apple domain-containing protein</fullName>
    </recommendedName>
</protein>
<sequence length="375" mass="39462">MLIHKLGKLLLPLTILTGQVFAVEPTAADKAKWDAVCKQKAGQQFSMQFDAAGKPTGQCVAPPVTNCYWGPYTDPKTNKAGCCGKDKGIFSIDPVVKTEGACCVAPGVYSFDAAAKKGDCCDAGKSYHADPKTLTGSCCANSDDVYTCDCSCKPNPNPTCPKGDGRIFTAGGKKYKLYCNLINHGTNDLGQAPADTMGDCMTRCSGISNCVRAIYAPSSKICYLRTHGNKDVPVTADGYDSAHLIDEPVCPCPCPSTPTTQCPACPSPQPDPFPDKCPAADRKTTTVGGVKYQVYCTLGHSASNPNLGVSSAKDFKECMEQCSAKASPFCQGVNFYDDGNPTDNCVWAAVWQSPPTGTAPAGGGFLCAVPTTQRT</sequence>
<gene>
    <name evidence="2" type="ORF">OCU04_001226</name>
</gene>
<evidence type="ECO:0008006" key="4">
    <source>
        <dbReference type="Google" id="ProtNLM"/>
    </source>
</evidence>
<comment type="caution">
    <text evidence="2">The sequence shown here is derived from an EMBL/GenBank/DDBJ whole genome shotgun (WGS) entry which is preliminary data.</text>
</comment>
<feature type="signal peptide" evidence="1">
    <location>
        <begin position="1"/>
        <end position="22"/>
    </location>
</feature>
<proteinExistence type="predicted"/>